<keyword evidence="2" id="KW-0413">Isomerase</keyword>
<dbReference type="GO" id="GO:0008801">
    <property type="term" value="F:beta-phosphoglucomutase activity"/>
    <property type="evidence" value="ECO:0007669"/>
    <property type="project" value="UniProtKB-EC"/>
</dbReference>
<dbReference type="Proteomes" id="UP001589833">
    <property type="component" value="Unassembled WGS sequence"/>
</dbReference>
<comment type="similarity">
    <text evidence="1">Belongs to the HAD-like hydrolase superfamily. CbbY/CbbZ/Gph/YieH family.</text>
</comment>
<dbReference type="InterPro" id="IPR036412">
    <property type="entry name" value="HAD-like_sf"/>
</dbReference>
<protein>
    <submittedName>
        <fullName evidence="2">Beta-phosphoglucomutase</fullName>
        <ecNumber evidence="2">5.4.2.6</ecNumber>
    </submittedName>
</protein>
<dbReference type="PANTHER" id="PTHR18901:SF38">
    <property type="entry name" value="PSEUDOURIDINE-5'-PHOSPHATASE"/>
    <property type="match status" value="1"/>
</dbReference>
<dbReference type="SUPFAM" id="SSF56784">
    <property type="entry name" value="HAD-like"/>
    <property type="match status" value="1"/>
</dbReference>
<dbReference type="SFLD" id="SFLDG01135">
    <property type="entry name" value="C1.5.6:_HAD__Beta-PGM__Phospha"/>
    <property type="match status" value="1"/>
</dbReference>
<dbReference type="NCBIfam" id="TIGR02009">
    <property type="entry name" value="PGMB-YQAB-SF"/>
    <property type="match status" value="1"/>
</dbReference>
<dbReference type="InterPro" id="IPR010972">
    <property type="entry name" value="Beta-PGM"/>
</dbReference>
<proteinExistence type="inferred from homology"/>
<dbReference type="Gene3D" id="3.40.50.1000">
    <property type="entry name" value="HAD superfamily/HAD-like"/>
    <property type="match status" value="1"/>
</dbReference>
<dbReference type="PRINTS" id="PR00413">
    <property type="entry name" value="HADHALOGNASE"/>
</dbReference>
<name>A0ABV6NK64_9BACI</name>
<sequence length="227" mass="25465">MKQMKAVIFDMDGVISNTVPLHYETNVRLANSLDVDFSHEWNQALQGLSRRKTVDAIIEKSSFTFTEEEIVEICAKKNTHYQALITQLTAEDAQPGIQRFIKDLAAQKIPMVVASASQNARLVLTQLELIDYFEGVVDVTKLKRGKPDPEIFLKAAEHINVYPSECVAIEDGEAGLSAILQTEMFSVGVGHEPFLKKADFYIDSTERLTIESLEVALNLHNKTLYSF</sequence>
<dbReference type="Pfam" id="PF00702">
    <property type="entry name" value="Hydrolase"/>
    <property type="match status" value="1"/>
</dbReference>
<dbReference type="NCBIfam" id="TIGR01509">
    <property type="entry name" value="HAD-SF-IA-v3"/>
    <property type="match status" value="1"/>
</dbReference>
<dbReference type="InterPro" id="IPR006439">
    <property type="entry name" value="HAD-SF_hydro_IA"/>
</dbReference>
<accession>A0ABV6NK64</accession>
<comment type="caution">
    <text evidence="2">The sequence shown here is derived from an EMBL/GenBank/DDBJ whole genome shotgun (WGS) entry which is preliminary data.</text>
</comment>
<evidence type="ECO:0000256" key="1">
    <source>
        <dbReference type="ARBA" id="ARBA00006171"/>
    </source>
</evidence>
<evidence type="ECO:0000313" key="2">
    <source>
        <dbReference type="EMBL" id="MFC0561160.1"/>
    </source>
</evidence>
<dbReference type="Gene3D" id="1.10.150.240">
    <property type="entry name" value="Putative phosphatase, domain 2"/>
    <property type="match status" value="1"/>
</dbReference>
<dbReference type="PANTHER" id="PTHR18901">
    <property type="entry name" value="2-DEOXYGLUCOSE-6-PHOSPHATE PHOSPHATASE 2"/>
    <property type="match status" value="1"/>
</dbReference>
<dbReference type="SFLD" id="SFLDG01129">
    <property type="entry name" value="C1.5:_HAD__Beta-PGM__Phosphata"/>
    <property type="match status" value="1"/>
</dbReference>
<dbReference type="CDD" id="cd02598">
    <property type="entry name" value="HAD_BPGM"/>
    <property type="match status" value="1"/>
</dbReference>
<reference evidence="2 3" key="1">
    <citation type="submission" date="2024-09" db="EMBL/GenBank/DDBJ databases">
        <authorList>
            <person name="Sun Q."/>
            <person name="Mori K."/>
        </authorList>
    </citation>
    <scope>NUCLEOTIDE SEQUENCE [LARGE SCALE GENOMIC DNA]</scope>
    <source>
        <strain evidence="2 3">NCAIM B.02301</strain>
    </source>
</reference>
<dbReference type="EMBL" id="JBHLTR010000054">
    <property type="protein sequence ID" value="MFC0561160.1"/>
    <property type="molecule type" value="Genomic_DNA"/>
</dbReference>
<dbReference type="InterPro" id="IPR023198">
    <property type="entry name" value="PGP-like_dom2"/>
</dbReference>
<dbReference type="EC" id="5.4.2.6" evidence="2"/>
<dbReference type="SFLD" id="SFLDS00003">
    <property type="entry name" value="Haloacid_Dehalogenase"/>
    <property type="match status" value="1"/>
</dbReference>
<gene>
    <name evidence="2" type="primary">pgmB</name>
    <name evidence="2" type="ORF">ACFFH4_19625</name>
</gene>
<dbReference type="NCBIfam" id="TIGR01990">
    <property type="entry name" value="bPGM"/>
    <property type="match status" value="1"/>
</dbReference>
<dbReference type="InterPro" id="IPR010976">
    <property type="entry name" value="B-phosphoglucomutase_hydrolase"/>
</dbReference>
<organism evidence="2 3">
    <name type="scientific">Halalkalibacter alkalisediminis</name>
    <dbReference type="NCBI Taxonomy" id="935616"/>
    <lineage>
        <taxon>Bacteria</taxon>
        <taxon>Bacillati</taxon>
        <taxon>Bacillota</taxon>
        <taxon>Bacilli</taxon>
        <taxon>Bacillales</taxon>
        <taxon>Bacillaceae</taxon>
        <taxon>Halalkalibacter</taxon>
    </lineage>
</organism>
<dbReference type="InterPro" id="IPR023214">
    <property type="entry name" value="HAD_sf"/>
</dbReference>
<evidence type="ECO:0000313" key="3">
    <source>
        <dbReference type="Proteomes" id="UP001589833"/>
    </source>
</evidence>
<keyword evidence="3" id="KW-1185">Reference proteome</keyword>
<dbReference type="RefSeq" id="WP_273842556.1">
    <property type="nucleotide sequence ID" value="NZ_JAQQWT010000005.1"/>
</dbReference>